<reference evidence="1 2" key="1">
    <citation type="submission" date="2015-01" db="EMBL/GenBank/DDBJ databases">
        <title>Draft genome sequence of Pedobacter sp. NL19 isolated from sludge of an effluent treatment pond in an abandoned uranium mine.</title>
        <authorList>
            <person name="Santos T."/>
            <person name="Caetano T."/>
            <person name="Covas C."/>
            <person name="Cruz A."/>
            <person name="Mendo S."/>
        </authorList>
    </citation>
    <scope>NUCLEOTIDE SEQUENCE [LARGE SCALE GENOMIC DNA]</scope>
    <source>
        <strain evidence="1 2">NL19</strain>
    </source>
</reference>
<accession>A0A0D0GPN2</accession>
<sequence length="130" mass="14545">MDITPTVQQQVHDFNTAITLWFTGETAIENIDNVSGRLHKDFMMVAPDGSVKNHEDLTAWLITVHGKKPGFTAIAGQFSLSYSADNMAIIVYHETQKTPSGTNNRRSSALFIADGEGKITWRHLQETWII</sequence>
<dbReference type="InterPro" id="IPR016918">
    <property type="entry name" value="UCP029394"/>
</dbReference>
<dbReference type="InterPro" id="IPR032710">
    <property type="entry name" value="NTF2-like_dom_sf"/>
</dbReference>
<dbReference type="SUPFAM" id="SSF54427">
    <property type="entry name" value="NTF2-like"/>
    <property type="match status" value="1"/>
</dbReference>
<proteinExistence type="predicted"/>
<dbReference type="AlphaFoldDB" id="A0A0D0GPN2"/>
<keyword evidence="2" id="KW-1185">Reference proteome</keyword>
<evidence type="ECO:0000313" key="2">
    <source>
        <dbReference type="Proteomes" id="UP000032049"/>
    </source>
</evidence>
<evidence type="ECO:0008006" key="3">
    <source>
        <dbReference type="Google" id="ProtNLM"/>
    </source>
</evidence>
<evidence type="ECO:0000313" key="1">
    <source>
        <dbReference type="EMBL" id="KIO78150.1"/>
    </source>
</evidence>
<dbReference type="RefSeq" id="WP_041879292.1">
    <property type="nucleotide sequence ID" value="NZ_CP157278.1"/>
</dbReference>
<comment type="caution">
    <text evidence="1">The sequence shown here is derived from an EMBL/GenBank/DDBJ whole genome shotgun (WGS) entry which is preliminary data.</text>
</comment>
<dbReference type="PIRSF" id="PIRSF029394">
    <property type="entry name" value="UCP029394"/>
    <property type="match status" value="1"/>
</dbReference>
<dbReference type="Gene3D" id="3.10.450.50">
    <property type="match status" value="1"/>
</dbReference>
<dbReference type="Proteomes" id="UP000032049">
    <property type="component" value="Unassembled WGS sequence"/>
</dbReference>
<dbReference type="EMBL" id="JXRA01000023">
    <property type="protein sequence ID" value="KIO78150.1"/>
    <property type="molecule type" value="Genomic_DNA"/>
</dbReference>
<dbReference type="OrthoDB" id="766667at2"/>
<protein>
    <recommendedName>
        <fullName evidence="3">DUF4440 domain-containing protein</fullName>
    </recommendedName>
</protein>
<gene>
    <name evidence="1" type="ORF">TH53_05490</name>
</gene>
<organism evidence="1 2">
    <name type="scientific">Pedobacter lusitanus</name>
    <dbReference type="NCBI Taxonomy" id="1503925"/>
    <lineage>
        <taxon>Bacteria</taxon>
        <taxon>Pseudomonadati</taxon>
        <taxon>Bacteroidota</taxon>
        <taxon>Sphingobacteriia</taxon>
        <taxon>Sphingobacteriales</taxon>
        <taxon>Sphingobacteriaceae</taxon>
        <taxon>Pedobacter</taxon>
    </lineage>
</organism>
<name>A0A0D0GPN2_9SPHI</name>